<protein>
    <recommendedName>
        <fullName evidence="6">Peptidase S8/S53 domain-containing protein</fullName>
    </recommendedName>
</protein>
<evidence type="ECO:0000259" key="6">
    <source>
        <dbReference type="Pfam" id="PF00082"/>
    </source>
</evidence>
<evidence type="ECO:0000256" key="1">
    <source>
        <dbReference type="ARBA" id="ARBA00011073"/>
    </source>
</evidence>
<keyword evidence="2" id="KW-0645">Protease</keyword>
<organism evidence="7 8">
    <name type="scientific">Drechslerella dactyloides</name>
    <name type="common">Nematode-trapping fungus</name>
    <name type="synonym">Arthrobotrys dactyloides</name>
    <dbReference type="NCBI Taxonomy" id="74499"/>
    <lineage>
        <taxon>Eukaryota</taxon>
        <taxon>Fungi</taxon>
        <taxon>Dikarya</taxon>
        <taxon>Ascomycota</taxon>
        <taxon>Pezizomycotina</taxon>
        <taxon>Orbiliomycetes</taxon>
        <taxon>Orbiliales</taxon>
        <taxon>Orbiliaceae</taxon>
        <taxon>Drechslerella</taxon>
    </lineage>
</organism>
<comment type="similarity">
    <text evidence="1">Belongs to the peptidase S8 family.</text>
</comment>
<evidence type="ECO:0000256" key="3">
    <source>
        <dbReference type="ARBA" id="ARBA00022801"/>
    </source>
</evidence>
<reference evidence="7" key="1">
    <citation type="submission" date="2023-01" db="EMBL/GenBank/DDBJ databases">
        <title>The chitinases involved in constricting ring structure development in the nematode-trapping fungus Drechslerella dactyloides.</title>
        <authorList>
            <person name="Wang R."/>
            <person name="Zhang L."/>
            <person name="Tang P."/>
            <person name="Li S."/>
            <person name="Liang L."/>
        </authorList>
    </citation>
    <scope>NUCLEOTIDE SEQUENCE</scope>
    <source>
        <strain evidence="7">YMF1.00031</strain>
    </source>
</reference>
<accession>A0AAD6NKD1</accession>
<dbReference type="PANTHER" id="PTHR43806:SF11">
    <property type="entry name" value="CEREVISIN-RELATED"/>
    <property type="match status" value="1"/>
</dbReference>
<evidence type="ECO:0000256" key="5">
    <source>
        <dbReference type="SAM" id="MobiDB-lite"/>
    </source>
</evidence>
<dbReference type="CDD" id="cd00306">
    <property type="entry name" value="Peptidases_S8_S53"/>
    <property type="match status" value="1"/>
</dbReference>
<evidence type="ECO:0000313" key="8">
    <source>
        <dbReference type="Proteomes" id="UP001221413"/>
    </source>
</evidence>
<feature type="domain" description="Peptidase S8/S53" evidence="6">
    <location>
        <begin position="249"/>
        <end position="478"/>
    </location>
</feature>
<dbReference type="Pfam" id="PF00082">
    <property type="entry name" value="Peptidase_S8"/>
    <property type="match status" value="1"/>
</dbReference>
<keyword evidence="3" id="KW-0378">Hydrolase</keyword>
<evidence type="ECO:0000256" key="4">
    <source>
        <dbReference type="ARBA" id="ARBA00022825"/>
    </source>
</evidence>
<dbReference type="PANTHER" id="PTHR43806">
    <property type="entry name" value="PEPTIDASE S8"/>
    <property type="match status" value="1"/>
</dbReference>
<keyword evidence="4" id="KW-0720">Serine protease</keyword>
<dbReference type="SUPFAM" id="SSF52743">
    <property type="entry name" value="Subtilisin-like"/>
    <property type="match status" value="2"/>
</dbReference>
<keyword evidence="8" id="KW-1185">Reference proteome</keyword>
<evidence type="ECO:0000256" key="2">
    <source>
        <dbReference type="ARBA" id="ARBA00022670"/>
    </source>
</evidence>
<feature type="region of interest" description="Disordered" evidence="5">
    <location>
        <begin position="497"/>
        <end position="547"/>
    </location>
</feature>
<dbReference type="GO" id="GO:0006508">
    <property type="term" value="P:proteolysis"/>
    <property type="evidence" value="ECO:0007669"/>
    <property type="project" value="UniProtKB-KW"/>
</dbReference>
<evidence type="ECO:0000313" key="7">
    <source>
        <dbReference type="EMBL" id="KAJ6261265.1"/>
    </source>
</evidence>
<dbReference type="EMBL" id="JAQGDS010000004">
    <property type="protein sequence ID" value="KAJ6261265.1"/>
    <property type="molecule type" value="Genomic_DNA"/>
</dbReference>
<name>A0AAD6NKD1_DREDA</name>
<dbReference type="InterPro" id="IPR036852">
    <property type="entry name" value="Peptidase_S8/S53_dom_sf"/>
</dbReference>
<dbReference type="GO" id="GO:0004252">
    <property type="term" value="F:serine-type endopeptidase activity"/>
    <property type="evidence" value="ECO:0007669"/>
    <property type="project" value="InterPro"/>
</dbReference>
<comment type="caution">
    <text evidence="7">The sequence shown here is derived from an EMBL/GenBank/DDBJ whole genome shotgun (WGS) entry which is preliminary data.</text>
</comment>
<dbReference type="AlphaFoldDB" id="A0AAD6NKD1"/>
<dbReference type="Proteomes" id="UP001221413">
    <property type="component" value="Unassembled WGS sequence"/>
</dbReference>
<gene>
    <name evidence="7" type="ORF">Dda_3933</name>
</gene>
<sequence length="547" mass="60497">MARLAEEFTDLTLDVISPIRKSAFKEFEYQQAANWIYAGPFSHDEKRDYDPPAKEIPEHLQGQSVDINQDGYHGTQVAAKAVGVRTGIAPDAELVLVMYESGRGHQHMGTLLDCLLKIYDHILDKAAEDDNFKGSGEVIPSTDFPQALKYEKRKPDDLKRFVVVGGLDMRTGENVYSKADFVKLLAPAIGVCIPKPAKSKSEIYFDGAGTSVDSRGYRIVITVNGDEKTDGDVRTSDALEEFQWITEQNPRGNHGSETAGVVVGKTVGVAPYADLVVVKQRNGRRGTLLSESLDLYLKIYDHIINDMKNKGRGWKGAVISSSVVNNYDIEIWGDTSTNARLVKAYTKEVLRLQLEVIKLFEKLGVYFVTVSGNGEPEEKIPRGWYPAAFKYDVDKPEDLKGFLIAGGVNSLTGENLYTEEPFVDFFAPVFPTCVPAPRASNSYIERIVGRTSHAAPLVAGLLATFMGQGEKSPVEKLKRLSYPRIEGWRPVVWNGIQRSQWSNPDGPPDQGGDQDTSPSQGGDSKDSRKKRPAEDPLDDGCRKNQKC</sequence>
<proteinExistence type="inferred from homology"/>
<dbReference type="InterPro" id="IPR050131">
    <property type="entry name" value="Peptidase_S8_subtilisin-like"/>
</dbReference>
<dbReference type="Gene3D" id="3.40.50.200">
    <property type="entry name" value="Peptidase S8/S53 domain"/>
    <property type="match status" value="1"/>
</dbReference>
<dbReference type="InterPro" id="IPR000209">
    <property type="entry name" value="Peptidase_S8/S53_dom"/>
</dbReference>